<dbReference type="EMBL" id="KN817547">
    <property type="protein sequence ID" value="KJA22855.1"/>
    <property type="molecule type" value="Genomic_DNA"/>
</dbReference>
<evidence type="ECO:0000313" key="2">
    <source>
        <dbReference type="EMBL" id="KJA12899.1"/>
    </source>
</evidence>
<dbReference type="EMBL" id="KN817847">
    <property type="protein sequence ID" value="KJA12899.1"/>
    <property type="molecule type" value="Genomic_DNA"/>
</dbReference>
<organism evidence="2 4">
    <name type="scientific">Hypholoma sublateritium (strain FD-334 SS-4)</name>
    <dbReference type="NCBI Taxonomy" id="945553"/>
    <lineage>
        <taxon>Eukaryota</taxon>
        <taxon>Fungi</taxon>
        <taxon>Dikarya</taxon>
        <taxon>Basidiomycota</taxon>
        <taxon>Agaricomycotina</taxon>
        <taxon>Agaricomycetes</taxon>
        <taxon>Agaricomycetidae</taxon>
        <taxon>Agaricales</taxon>
        <taxon>Agaricineae</taxon>
        <taxon>Strophariaceae</taxon>
        <taxon>Hypholoma</taxon>
    </lineage>
</organism>
<reference evidence="4" key="2">
    <citation type="submission" date="2014-04" db="EMBL/GenBank/DDBJ databases">
        <title>Evolutionary Origins and Diversification of the Mycorrhizal Mutualists.</title>
        <authorList>
            <consortium name="DOE Joint Genome Institute"/>
            <consortium name="Mycorrhizal Genomics Consortium"/>
            <person name="Kohler A."/>
            <person name="Kuo A."/>
            <person name="Nagy L.G."/>
            <person name="Floudas D."/>
            <person name="Copeland A."/>
            <person name="Barry K.W."/>
            <person name="Cichocki N."/>
            <person name="Veneault-Fourrey C."/>
            <person name="LaButti K."/>
            <person name="Lindquist E.A."/>
            <person name="Lipzen A."/>
            <person name="Lundell T."/>
            <person name="Morin E."/>
            <person name="Murat C."/>
            <person name="Riley R."/>
            <person name="Ohm R."/>
            <person name="Sun H."/>
            <person name="Tunlid A."/>
            <person name="Henrissat B."/>
            <person name="Grigoriev I.V."/>
            <person name="Hibbett D.S."/>
            <person name="Martin F."/>
        </authorList>
    </citation>
    <scope>NUCLEOTIDE SEQUENCE [LARGE SCALE GENOMIC DNA]</scope>
    <source>
        <strain evidence="4">FD-334 SS-4</strain>
    </source>
</reference>
<dbReference type="Proteomes" id="UP000054270">
    <property type="component" value="Unassembled WGS sequence"/>
</dbReference>
<feature type="region of interest" description="Disordered" evidence="1">
    <location>
        <begin position="130"/>
        <end position="216"/>
    </location>
</feature>
<feature type="compositionally biased region" description="Basic and acidic residues" evidence="1">
    <location>
        <begin position="170"/>
        <end position="187"/>
    </location>
</feature>
<protein>
    <submittedName>
        <fullName evidence="2">Uncharacterized protein</fullName>
    </submittedName>
</protein>
<proteinExistence type="predicted"/>
<accession>A0A0D2N124</accession>
<gene>
    <name evidence="3" type="ORF">HYPSUDRAFT_641629</name>
    <name evidence="2" type="ORF">HYPSUDRAFT_660134</name>
</gene>
<evidence type="ECO:0000313" key="3">
    <source>
        <dbReference type="EMBL" id="KJA22855.1"/>
    </source>
</evidence>
<feature type="region of interest" description="Disordered" evidence="1">
    <location>
        <begin position="67"/>
        <end position="94"/>
    </location>
</feature>
<evidence type="ECO:0000313" key="4">
    <source>
        <dbReference type="Proteomes" id="UP000054270"/>
    </source>
</evidence>
<name>A0A0D2N124_HYPSF</name>
<feature type="region of interest" description="Disordered" evidence="1">
    <location>
        <begin position="18"/>
        <end position="49"/>
    </location>
</feature>
<keyword evidence="4" id="KW-1185">Reference proteome</keyword>
<dbReference type="AlphaFoldDB" id="A0A0D2N124"/>
<reference evidence="2" key="1">
    <citation type="submission" date="2014-04" db="EMBL/GenBank/DDBJ databases">
        <title>Evolutionary Origins and Diversification of the Mycorrhizal Mutualists.</title>
        <authorList>
            <consortium name="DOE Joint Genome Institute"/>
            <person name="Kohler A."/>
            <person name="Kuo A."/>
            <person name="Nagy L.G."/>
            <person name="Floudas D."/>
            <person name="Copeland A."/>
            <person name="Barry K.W."/>
            <person name="Cichocki N."/>
            <person name="Veneault-Fourrey C."/>
            <person name="LaButti K."/>
            <person name="Lindquist E.A."/>
            <person name="Lipzen A."/>
            <person name="Lundell T."/>
            <person name="Morin E."/>
            <person name="Murat C."/>
            <person name="Riley R."/>
            <person name="Ohm R."/>
            <person name="Sun H."/>
            <person name="Tunlid A."/>
            <person name="Henrissat B."/>
            <person name="Grigoriev I.V."/>
            <person name="Hibbett D.S."/>
            <person name="Martin F."/>
            <person name="Consortium M.G."/>
        </authorList>
    </citation>
    <scope>NUCLEOTIDE SEQUENCE [LARGE SCALE GENOMIC DNA]</scope>
    <source>
        <strain evidence="2">FD-334 SS-4</strain>
    </source>
</reference>
<evidence type="ECO:0000256" key="1">
    <source>
        <dbReference type="SAM" id="MobiDB-lite"/>
    </source>
</evidence>
<sequence length="216" mass="23846">MRLIGGCAPRCQGGVACGAASHPLPDAHRRRTRPLEPGGVARGAASRPLPTDYIVRTVHPRDVKRPLTRRRRPSTPPCGVHSRTRPLPPIHTLSRRHPRRGLYATLISRAPPRHRRAATRASTVDISSRDINGARTAGRIPESRTRPCAMGRSEERAGRQRRSAQNDGAAHNDQRPQRHAARCEKVTARRARLPTDVDTGAYEREEMSGDSPVHSP</sequence>